<dbReference type="GO" id="GO:0005634">
    <property type="term" value="C:nucleus"/>
    <property type="evidence" value="ECO:0007669"/>
    <property type="project" value="TreeGrafter"/>
</dbReference>
<feature type="compositionally biased region" description="Polar residues" evidence="3">
    <location>
        <begin position="132"/>
        <end position="149"/>
    </location>
</feature>
<feature type="region of interest" description="Disordered" evidence="3">
    <location>
        <begin position="129"/>
        <end position="174"/>
    </location>
</feature>
<dbReference type="PANTHER" id="PTHR24200">
    <property type="entry name" value="TOUCAN, ISOFORM A"/>
    <property type="match status" value="1"/>
</dbReference>
<feature type="region of interest" description="Disordered" evidence="3">
    <location>
        <begin position="994"/>
        <end position="1228"/>
    </location>
</feature>
<dbReference type="AlphaFoldDB" id="A0A6J2SW47"/>
<evidence type="ECO:0000256" key="1">
    <source>
        <dbReference type="ARBA" id="ARBA00023054"/>
    </source>
</evidence>
<feature type="compositionally biased region" description="Low complexity" evidence="3">
    <location>
        <begin position="1083"/>
        <end position="1095"/>
    </location>
</feature>
<dbReference type="RefSeq" id="XP_030080390.1">
    <property type="nucleotide sequence ID" value="XM_030224530.1"/>
</dbReference>
<feature type="compositionally biased region" description="Low complexity" evidence="3">
    <location>
        <begin position="907"/>
        <end position="926"/>
    </location>
</feature>
<reference evidence="5" key="1">
    <citation type="submission" date="2025-08" db="UniProtKB">
        <authorList>
            <consortium name="RefSeq"/>
        </authorList>
    </citation>
    <scope>IDENTIFICATION</scope>
    <source>
        <strain evidence="5">15085-1641.00</strain>
        <tissue evidence="5">Whole body</tissue>
    </source>
</reference>
<feature type="compositionally biased region" description="Polar residues" evidence="3">
    <location>
        <begin position="1097"/>
        <end position="1118"/>
    </location>
</feature>
<dbReference type="OrthoDB" id="10038993at2759"/>
<feature type="compositionally biased region" description="Low complexity" evidence="3">
    <location>
        <begin position="1144"/>
        <end position="1155"/>
    </location>
</feature>
<feature type="compositionally biased region" description="Low complexity" evidence="3">
    <location>
        <begin position="27"/>
        <end position="45"/>
    </location>
</feature>
<accession>A0A6J2SW47</accession>
<proteinExistence type="predicted"/>
<feature type="region of interest" description="Disordered" evidence="3">
    <location>
        <begin position="1"/>
        <end position="50"/>
    </location>
</feature>
<evidence type="ECO:0000313" key="4">
    <source>
        <dbReference type="Proteomes" id="UP000504633"/>
    </source>
</evidence>
<protein>
    <submittedName>
        <fullName evidence="5">AF4/FMR2 family member 4-like</fullName>
    </submittedName>
</protein>
<dbReference type="KEGG" id="dhe:111599125"/>
<feature type="compositionally biased region" description="Basic and acidic residues" evidence="3">
    <location>
        <begin position="1188"/>
        <end position="1197"/>
    </location>
</feature>
<feature type="region of interest" description="Disordered" evidence="3">
    <location>
        <begin position="884"/>
        <end position="926"/>
    </location>
</feature>
<dbReference type="Proteomes" id="UP000504633">
    <property type="component" value="Unplaced"/>
</dbReference>
<feature type="compositionally biased region" description="Low complexity" evidence="3">
    <location>
        <begin position="994"/>
        <end position="1007"/>
    </location>
</feature>
<dbReference type="OMA" id="TPHGMRI"/>
<evidence type="ECO:0000256" key="3">
    <source>
        <dbReference type="SAM" id="MobiDB-lite"/>
    </source>
</evidence>
<dbReference type="GeneID" id="111599125"/>
<feature type="compositionally biased region" description="Low complexity" evidence="3">
    <location>
        <begin position="155"/>
        <end position="168"/>
    </location>
</feature>
<feature type="region of interest" description="Disordered" evidence="3">
    <location>
        <begin position="951"/>
        <end position="975"/>
    </location>
</feature>
<name>A0A6J2SW47_DROHY</name>
<feature type="region of interest" description="Disordered" evidence="3">
    <location>
        <begin position="748"/>
        <end position="817"/>
    </location>
</feature>
<dbReference type="InterPro" id="IPR051293">
    <property type="entry name" value="MTUS1/CCDC69"/>
</dbReference>
<organism evidence="4 5">
    <name type="scientific">Drosophila hydei</name>
    <name type="common">Fruit fly</name>
    <dbReference type="NCBI Taxonomy" id="7224"/>
    <lineage>
        <taxon>Eukaryota</taxon>
        <taxon>Metazoa</taxon>
        <taxon>Ecdysozoa</taxon>
        <taxon>Arthropoda</taxon>
        <taxon>Hexapoda</taxon>
        <taxon>Insecta</taxon>
        <taxon>Pterygota</taxon>
        <taxon>Neoptera</taxon>
        <taxon>Endopterygota</taxon>
        <taxon>Diptera</taxon>
        <taxon>Brachycera</taxon>
        <taxon>Muscomorpha</taxon>
        <taxon>Ephydroidea</taxon>
        <taxon>Drosophilidae</taxon>
        <taxon>Drosophila</taxon>
    </lineage>
</organism>
<gene>
    <name evidence="5" type="primary">LOC111599125</name>
</gene>
<keyword evidence="1 2" id="KW-0175">Coiled coil</keyword>
<sequence length="1228" mass="131397">MSKDSATTRIPRLDGHSRIPPPGSFGGSTSSYTTATAAGAAAPTSHIRPPTALKSTTQIFRAPALPANAHPNAKARPISSYHPTAVPLHDLGASIKKSASGERLNNAVSLISKRTTNVLKKYFGQGKMMGNSAPTASVGSNLMSSSLPQTPLPSAKQQQQQAKRQPQPLLTTSTPMPLMRSETFVCDEAEQQLQQATPSRTHLEQTRHTNVGFGRTLDMDAMGGMSESGSLKNCNRTVLLEKEQLELDKNATHLLNSRRRTIILSSNETVDGNASCAQPDRTHSVIPASNETAADATQLLSNHSSHRADRTRPVISASNEAADATQLMGNLSGARADRTRPVIPVKDETRDATQLLDNRTYNREDCTRTDQPASDLDATLTHNLSLDLTKSMDQLPLLEHMSIPSGLDLLSGVKSELPVETELDNSDLDATLTALAPNKSNMKLPLNSTINTERLLDISGLQSPARHIQLLNLTREFLEQSSPCMNPQLGRRSIPQQSLVCLTPQWATTTTTPLSGRFQQSPVPVHLLSPLLKAARSDLVLPTRTPEGELLPNPLDGTVAAVQLRTPRSRYSFGLDLQDTSLDASIELVDGSISSSQQQLQQLQQQLLKKQHSFDLDESLGILTPDQMEEFLDSSSQHNNSNAILNHQLELQLLHQQQHFQQRLQQQQQQQQHLQQQLRLEQTPSPEELPLDPIEPQLVAAIATPAPSSTTAAAAVIVATSAAAPAAQASAKLSNSFITSVTSVTSLDTGYQGDGEMSRPASRGACDHSPSNGPHLGRVSRQPSFPPMPMPAGGGAPMRRQDPMTDSDFFTESDADDVLQRGDRRAQVIDGQLYGPAMQPSASVPQLEDSCMESSGIFTDVENRCDEEMRLPELEVDMEMDVDMSPDESTQTLRKAQGQAQREKTEQQQQLVQPRPLSSSSAATTLSNRTSYCSVDGGSAKSFCDEAFNASTGSGSGSASEPQLRSSVQRVTSPRPHASLTSLCTVENLQTASALSSSSSLSSPKSSCKTATNRKLKSPQTPRSAKAKAPVARKSQTPNKWDAVMHKIASNKSTIKTNYNDVKSKVSTTRTMAGPGATPTVARSPSSSGSPRISPTVRRSPSVTPVVKRSTSVRSSNGTPTTPTSTRQPQDKGSVGVGNGSGSGSSSSSSAGVNVFARLTKSQSPTSPTGSTAAKRLQPLLVKRGRSYSKDSQKSSHSDLSSLCNGNGNGNGNGSGSPKQLAKTPLRK</sequence>
<feature type="compositionally biased region" description="Polar residues" evidence="3">
    <location>
        <begin position="961"/>
        <end position="972"/>
    </location>
</feature>
<evidence type="ECO:0000313" key="5">
    <source>
        <dbReference type="RefSeq" id="XP_030080390.1"/>
    </source>
</evidence>
<dbReference type="GO" id="GO:0005737">
    <property type="term" value="C:cytoplasm"/>
    <property type="evidence" value="ECO:0007669"/>
    <property type="project" value="TreeGrafter"/>
</dbReference>
<feature type="compositionally biased region" description="Polar residues" evidence="3">
    <location>
        <begin position="1050"/>
        <end position="1071"/>
    </location>
</feature>
<feature type="compositionally biased region" description="Low complexity" evidence="3">
    <location>
        <begin position="951"/>
        <end position="960"/>
    </location>
</feature>
<evidence type="ECO:0000256" key="2">
    <source>
        <dbReference type="SAM" id="Coils"/>
    </source>
</evidence>
<dbReference type="GO" id="GO:0008017">
    <property type="term" value="F:microtubule binding"/>
    <property type="evidence" value="ECO:0007669"/>
    <property type="project" value="TreeGrafter"/>
</dbReference>
<feature type="compositionally biased region" description="Polar residues" evidence="3">
    <location>
        <begin position="1160"/>
        <end position="1172"/>
    </location>
</feature>
<dbReference type="PANTHER" id="PTHR24200:SF11">
    <property type="entry name" value="TOUCAN, ISOFORM A"/>
    <property type="match status" value="1"/>
</dbReference>
<keyword evidence="4" id="KW-1185">Reference proteome</keyword>
<feature type="coiled-coil region" evidence="2">
    <location>
        <begin position="586"/>
        <end position="613"/>
    </location>
</feature>